<name>A0A3B4EUW2_9CICH</name>
<dbReference type="InterPro" id="IPR024606">
    <property type="entry name" value="KIAA1549"/>
</dbReference>
<dbReference type="PANTHER" id="PTHR21590">
    <property type="entry name" value="SEA DOMAIN-CONTAINING PROTEIN"/>
    <property type="match status" value="1"/>
</dbReference>
<dbReference type="GeneTree" id="ENSGT00530000063472"/>
<dbReference type="PANTHER" id="PTHR21590:SF4">
    <property type="entry name" value="UPF0606 PROTEIN KIAA1549"/>
    <property type="match status" value="1"/>
</dbReference>
<proteinExistence type="predicted"/>
<sequence>MINIFCIYRSISLSVCIHSVLQFVPTHVDIRVCNFRNATVQVTVEQKVPVDITFAVRDGRGYLPGSEVSEHLRKLSLVEFSFYVGFPALQIAERTRRYTNPSHVTVNIKPTICKAFLSNFC</sequence>
<accession>A0A3B4EUW2</accession>
<dbReference type="AlphaFoldDB" id="A0A3B4EUW2"/>
<protein>
    <submittedName>
        <fullName evidence="1">UPF0606 protein KIAA1549-like</fullName>
    </submittedName>
</protein>
<organism evidence="1">
    <name type="scientific">Pundamilia nyererei</name>
    <dbReference type="NCBI Taxonomy" id="303518"/>
    <lineage>
        <taxon>Eukaryota</taxon>
        <taxon>Metazoa</taxon>
        <taxon>Chordata</taxon>
        <taxon>Craniata</taxon>
        <taxon>Vertebrata</taxon>
        <taxon>Euteleostomi</taxon>
        <taxon>Actinopterygii</taxon>
        <taxon>Neopterygii</taxon>
        <taxon>Teleostei</taxon>
        <taxon>Neoteleostei</taxon>
        <taxon>Acanthomorphata</taxon>
        <taxon>Ovalentaria</taxon>
        <taxon>Cichlomorphae</taxon>
        <taxon>Cichliformes</taxon>
        <taxon>Cichlidae</taxon>
        <taxon>African cichlids</taxon>
        <taxon>Pseudocrenilabrinae</taxon>
        <taxon>Haplochromini</taxon>
        <taxon>Pundamilia</taxon>
    </lineage>
</organism>
<dbReference type="Ensembl" id="ENSPNYT00000001543.1">
    <property type="protein sequence ID" value="ENSPNYP00000001513.1"/>
    <property type="gene ID" value="ENSPNYG00000001198.1"/>
</dbReference>
<evidence type="ECO:0000313" key="1">
    <source>
        <dbReference type="Ensembl" id="ENSPNYP00000001513.1"/>
    </source>
</evidence>
<reference evidence="1" key="1">
    <citation type="submission" date="2023-09" db="UniProtKB">
        <authorList>
            <consortium name="Ensembl"/>
        </authorList>
    </citation>
    <scope>IDENTIFICATION</scope>
</reference>
<dbReference type="Pfam" id="PF12877">
    <property type="entry name" value="KIAA1549"/>
    <property type="match status" value="1"/>
</dbReference>